<geneLocation type="plasmid" evidence="2 3">
    <name>pSTRVI01</name>
</geneLocation>
<evidence type="ECO:0000313" key="3">
    <source>
        <dbReference type="Proteomes" id="UP000008703"/>
    </source>
</evidence>
<dbReference type="HOGENOM" id="CLU_1991504_0_0_11"/>
<keyword evidence="2" id="KW-0614">Plasmid</keyword>
<evidence type="ECO:0000313" key="2">
    <source>
        <dbReference type="EMBL" id="AEM88714.1"/>
    </source>
</evidence>
<name>G2PH68_STRV4</name>
<feature type="compositionally biased region" description="Gly residues" evidence="1">
    <location>
        <begin position="115"/>
        <end position="125"/>
    </location>
</feature>
<proteinExistence type="predicted"/>
<dbReference type="Proteomes" id="UP000008703">
    <property type="component" value="Plasmid pSTRVI01"/>
</dbReference>
<keyword evidence="3" id="KW-1185">Reference proteome</keyword>
<dbReference type="AlphaFoldDB" id="G2PH68"/>
<sequence>MSRLFAKRTRPVPAPDRVEHACADLDAMPLPFSPLITELLAVNVHTRRLIWLAQQEMCQEEFRLAAHAVIKHLLEAWAHQTGGRGSVEDLLMDLPAPRVTGAPGTPGPLEHGYRTGAGGSSWNGL</sequence>
<feature type="region of interest" description="Disordered" evidence="1">
    <location>
        <begin position="100"/>
        <end position="125"/>
    </location>
</feature>
<reference evidence="2" key="1">
    <citation type="submission" date="2011-08" db="EMBL/GenBank/DDBJ databases">
        <title>Complete sequence of plasmid 1 of Streptomyces violaceusniger Tu 4113.</title>
        <authorList>
            <consortium name="US DOE Joint Genome Institute"/>
            <person name="Lucas S."/>
            <person name="Han J."/>
            <person name="Lapidus A."/>
            <person name="Cheng J.-F."/>
            <person name="Goodwin L."/>
            <person name="Pitluck S."/>
            <person name="Peters L."/>
            <person name="Ivanova N."/>
            <person name="Daligault H."/>
            <person name="Detter J.C."/>
            <person name="Han C."/>
            <person name="Tapia R."/>
            <person name="Land M."/>
            <person name="Hauser L."/>
            <person name="Kyrpides N."/>
            <person name="Ivanova N."/>
            <person name="Pagani I."/>
            <person name="Hagen A."/>
            <person name="Katz L."/>
            <person name="Fiedler H.-P."/>
            <person name="Keasling J."/>
            <person name="Fortman J."/>
            <person name="Woyke T."/>
        </authorList>
    </citation>
    <scope>NUCLEOTIDE SEQUENCE [LARGE SCALE GENOMIC DNA]</scope>
    <source>
        <strain evidence="2">Tu 4113</strain>
        <plasmid evidence="2">pSTRVI01</plasmid>
    </source>
</reference>
<dbReference type="RefSeq" id="WP_014043649.1">
    <property type="nucleotide sequence ID" value="NC_015951.1"/>
</dbReference>
<dbReference type="EMBL" id="CP002995">
    <property type="protein sequence ID" value="AEM88714.1"/>
    <property type="molecule type" value="Genomic_DNA"/>
</dbReference>
<gene>
    <name evidence="2" type="ORF">Strvi_9462</name>
</gene>
<dbReference type="KEGG" id="svl:Strvi_9462"/>
<organism evidence="2 3">
    <name type="scientific">Streptomyces violaceusniger (strain Tu 4113)</name>
    <dbReference type="NCBI Taxonomy" id="653045"/>
    <lineage>
        <taxon>Bacteria</taxon>
        <taxon>Bacillati</taxon>
        <taxon>Actinomycetota</taxon>
        <taxon>Actinomycetes</taxon>
        <taxon>Kitasatosporales</taxon>
        <taxon>Streptomycetaceae</taxon>
        <taxon>Streptomyces</taxon>
        <taxon>Streptomyces violaceusniger group</taxon>
    </lineage>
</organism>
<accession>G2PH68</accession>
<protein>
    <submittedName>
        <fullName evidence="2">Uncharacterized protein</fullName>
    </submittedName>
</protein>
<evidence type="ECO:0000256" key="1">
    <source>
        <dbReference type="SAM" id="MobiDB-lite"/>
    </source>
</evidence>